<dbReference type="InterPro" id="IPR008271">
    <property type="entry name" value="Ser/Thr_kinase_AS"/>
</dbReference>
<dbReference type="SUPFAM" id="SSF56112">
    <property type="entry name" value="Protein kinase-like (PK-like)"/>
    <property type="match status" value="1"/>
</dbReference>
<dbReference type="InterPro" id="IPR045269">
    <property type="entry name" value="Atg1-like"/>
</dbReference>
<dbReference type="PROSITE" id="PS50011">
    <property type="entry name" value="PROTEIN_KINASE_DOM"/>
    <property type="match status" value="1"/>
</dbReference>
<dbReference type="InterPro" id="IPR000719">
    <property type="entry name" value="Prot_kinase_dom"/>
</dbReference>
<dbReference type="AlphaFoldDB" id="A0AAE3IGY4"/>
<feature type="transmembrane region" description="Helical" evidence="1">
    <location>
        <begin position="416"/>
        <end position="439"/>
    </location>
</feature>
<keyword evidence="3" id="KW-0418">Kinase</keyword>
<keyword evidence="1" id="KW-0812">Transmembrane</keyword>
<dbReference type="GO" id="GO:0005524">
    <property type="term" value="F:ATP binding"/>
    <property type="evidence" value="ECO:0007669"/>
    <property type="project" value="InterPro"/>
</dbReference>
<dbReference type="SMART" id="SM00220">
    <property type="entry name" value="S_TKc"/>
    <property type="match status" value="1"/>
</dbReference>
<accession>A0AAE3IGY4</accession>
<sequence>MSSEIIGTKFKYTVDTSYGINQDGFIAIGTESIVYRGLKTADKGGLQFSCVLKFKPKYVYVNGTKIDRVKVFKDEELKIFEDLQECRSIVRIYDVIESLGDFSLPCDKIKSGVINASGYFCVVEEYIDGWSLEEYCRQERWKLRKIEQLENNLSKVVDYHEYTEDEKGIVNLSYYKNYDNVLKYQSEIFQFMINLCEILEFVTEKKNILHLDIKPENIMVTKYGKELVLIDFGRSKRITKADRFAVSDLAKVNYNDNESIEKMYQYGTLGYAAPECYAEAADDSQFPFKQHFEPGKMSIESDIFSFGATFWECLNIFELVTKSEEFSKESHDFYKNHFLNDAAYCSRDLTITSLHYHKKLENIIKKCTKERNKNYLNLDNDDFYHSYRTLKKDIEEAKNSAPTIVRAENIKVRNAFTMFGVMLAVCVTFLMISIIYRAVGFGIAEDKWDSLTADYNVTQFYKLETIANDLIKTAPNGKTDDTYSKIAAFTYSDGDIDEQEAAMLVDLLGKMSNSEYMCRYIDELMQNANTKNFKEISTDIVKLNTEYNCAGYELAKAIYNTEVGKTEIIGSYETLKKYKDDHAFKNAVIKLKNVLDNDESIRMISEHENTTRVEIKNYFKEIG</sequence>
<protein>
    <submittedName>
        <fullName evidence="3">Protein kinase</fullName>
    </submittedName>
</protein>
<dbReference type="GO" id="GO:0005737">
    <property type="term" value="C:cytoplasm"/>
    <property type="evidence" value="ECO:0007669"/>
    <property type="project" value="TreeGrafter"/>
</dbReference>
<keyword evidence="1" id="KW-1133">Transmembrane helix</keyword>
<dbReference type="PROSITE" id="PS00108">
    <property type="entry name" value="PROTEIN_KINASE_ST"/>
    <property type="match status" value="1"/>
</dbReference>
<proteinExistence type="predicted"/>
<dbReference type="Gene3D" id="1.10.510.10">
    <property type="entry name" value="Transferase(Phosphotransferase) domain 1"/>
    <property type="match status" value="1"/>
</dbReference>
<evidence type="ECO:0000256" key="1">
    <source>
        <dbReference type="SAM" id="Phobius"/>
    </source>
</evidence>
<dbReference type="InterPro" id="IPR011009">
    <property type="entry name" value="Kinase-like_dom_sf"/>
</dbReference>
<organism evidence="3 4">
    <name type="scientific">Hominimerdicola aceti</name>
    <dbReference type="NCBI Taxonomy" id="2981726"/>
    <lineage>
        <taxon>Bacteria</taxon>
        <taxon>Bacillati</taxon>
        <taxon>Bacillota</taxon>
        <taxon>Clostridia</taxon>
        <taxon>Eubacteriales</taxon>
        <taxon>Oscillospiraceae</taxon>
        <taxon>Hominimerdicola</taxon>
    </lineage>
</organism>
<keyword evidence="1" id="KW-0472">Membrane</keyword>
<keyword evidence="4" id="KW-1185">Reference proteome</keyword>
<dbReference type="GO" id="GO:0004674">
    <property type="term" value="F:protein serine/threonine kinase activity"/>
    <property type="evidence" value="ECO:0007669"/>
    <property type="project" value="InterPro"/>
</dbReference>
<evidence type="ECO:0000259" key="2">
    <source>
        <dbReference type="PROSITE" id="PS50011"/>
    </source>
</evidence>
<evidence type="ECO:0000313" key="3">
    <source>
        <dbReference type="EMBL" id="MCU6706103.1"/>
    </source>
</evidence>
<dbReference type="EMBL" id="JAOQJZ010000008">
    <property type="protein sequence ID" value="MCU6706103.1"/>
    <property type="molecule type" value="Genomic_DNA"/>
</dbReference>
<reference evidence="3 4" key="1">
    <citation type="journal article" date="2021" name="ISME Commun">
        <title>Automated analysis of genomic sequences facilitates high-throughput and comprehensive description of bacteria.</title>
        <authorList>
            <person name="Hitch T.C.A."/>
        </authorList>
    </citation>
    <scope>NUCLEOTIDE SEQUENCE [LARGE SCALE GENOMIC DNA]</scope>
    <source>
        <strain evidence="3 4">Sanger_31</strain>
    </source>
</reference>
<evidence type="ECO:0000313" key="4">
    <source>
        <dbReference type="Proteomes" id="UP001208131"/>
    </source>
</evidence>
<name>A0AAE3IGY4_9FIRM</name>
<feature type="domain" description="Protein kinase" evidence="2">
    <location>
        <begin position="20"/>
        <end position="388"/>
    </location>
</feature>
<dbReference type="Pfam" id="PF00069">
    <property type="entry name" value="Pkinase"/>
    <property type="match status" value="1"/>
</dbReference>
<dbReference type="Proteomes" id="UP001208131">
    <property type="component" value="Unassembled WGS sequence"/>
</dbReference>
<comment type="caution">
    <text evidence="3">The sequence shown here is derived from an EMBL/GenBank/DDBJ whole genome shotgun (WGS) entry which is preliminary data.</text>
</comment>
<keyword evidence="3" id="KW-0808">Transferase</keyword>
<dbReference type="RefSeq" id="WP_267301280.1">
    <property type="nucleotide sequence ID" value="NZ_JAOQJZ010000008.1"/>
</dbReference>
<dbReference type="PANTHER" id="PTHR24348">
    <property type="entry name" value="SERINE/THREONINE-PROTEIN KINASE UNC-51-RELATED"/>
    <property type="match status" value="1"/>
</dbReference>
<gene>
    <name evidence="3" type="ORF">OCV57_09210</name>
</gene>